<dbReference type="GO" id="GO:0005576">
    <property type="term" value="C:extracellular region"/>
    <property type="evidence" value="ECO:0007669"/>
    <property type="project" value="UniProtKB-SubCell"/>
</dbReference>
<evidence type="ECO:0000256" key="4">
    <source>
        <dbReference type="ARBA" id="ARBA00009127"/>
    </source>
</evidence>
<dbReference type="InterPro" id="IPR017996">
    <property type="entry name" value="MRJP/yellow-related"/>
</dbReference>
<feature type="signal peptide" evidence="18">
    <location>
        <begin position="1"/>
        <end position="17"/>
    </location>
</feature>
<evidence type="ECO:0000256" key="6">
    <source>
        <dbReference type="ARBA" id="ARBA00022461"/>
    </source>
</evidence>
<keyword evidence="20" id="KW-1185">Reference proteome</keyword>
<name>A0AAN7S6V2_9COLE</name>
<feature type="chain" id="PRO_5042942990" description="Bee-milk protein" evidence="18">
    <location>
        <begin position="18"/>
        <end position="961"/>
    </location>
</feature>
<protein>
    <recommendedName>
        <fullName evidence="21">Bee-milk protein</fullName>
    </recommendedName>
</protein>
<dbReference type="AlphaFoldDB" id="A0AAN7S6V2"/>
<feature type="compositionally biased region" description="Basic residues" evidence="17">
    <location>
        <begin position="905"/>
        <end position="914"/>
    </location>
</feature>
<accession>A0AAN7S6V2</accession>
<comment type="similarity">
    <text evidence="3 16">Belongs to the amiloride-sensitive sodium channel (TC 1.A.6) family.</text>
</comment>
<keyword evidence="7" id="KW-0964">Secreted</keyword>
<feature type="compositionally biased region" description="Polar residues" evidence="17">
    <location>
        <begin position="838"/>
        <end position="860"/>
    </location>
</feature>
<dbReference type="Proteomes" id="UP001353858">
    <property type="component" value="Unassembled WGS sequence"/>
</dbReference>
<evidence type="ECO:0000256" key="9">
    <source>
        <dbReference type="ARBA" id="ARBA00022729"/>
    </source>
</evidence>
<evidence type="ECO:0000256" key="3">
    <source>
        <dbReference type="ARBA" id="ARBA00007193"/>
    </source>
</evidence>
<evidence type="ECO:0000313" key="19">
    <source>
        <dbReference type="EMBL" id="KAK4873781.1"/>
    </source>
</evidence>
<gene>
    <name evidence="19" type="ORF">RN001_013141</name>
</gene>
<evidence type="ECO:0000256" key="15">
    <source>
        <dbReference type="ARBA" id="ARBA00023303"/>
    </source>
</evidence>
<dbReference type="Pfam" id="PF03022">
    <property type="entry name" value="MRJP"/>
    <property type="match status" value="1"/>
</dbReference>
<keyword evidence="6 16" id="KW-0894">Sodium channel</keyword>
<evidence type="ECO:0000256" key="2">
    <source>
        <dbReference type="ARBA" id="ARBA00004613"/>
    </source>
</evidence>
<evidence type="ECO:0000256" key="7">
    <source>
        <dbReference type="ARBA" id="ARBA00022525"/>
    </source>
</evidence>
<evidence type="ECO:0008006" key="21">
    <source>
        <dbReference type="Google" id="ProtNLM"/>
    </source>
</evidence>
<evidence type="ECO:0000256" key="8">
    <source>
        <dbReference type="ARBA" id="ARBA00022692"/>
    </source>
</evidence>
<dbReference type="InterPro" id="IPR011042">
    <property type="entry name" value="6-blade_b-propeller_TolB-like"/>
</dbReference>
<dbReference type="Pfam" id="PF00858">
    <property type="entry name" value="ASC"/>
    <property type="match status" value="1"/>
</dbReference>
<comment type="caution">
    <text evidence="19">The sequence shown here is derived from an EMBL/GenBank/DDBJ whole genome shotgun (WGS) entry which is preliminary data.</text>
</comment>
<sequence>MSLKLILVITFSSWSFANDNLRVAFQWKQVDFSYPSNESRQAAINSREFVPENNIPLGLEVYQDRLFITVPRWKSGVPASLTYIKLTDPMDSPKLRPYPNWEAHKLPRSEGGDPPEIVSPFRIRADQCGRLWVLDTGIADRLGDTKIYTPPQLLIYDLHNDALLRSYRFPKDQLSSGSFVATITIEDDNCQDSYAYVGDIGQPALLVYSWDKHISWKIKHHYFNIDPLAGDFNVAGISFSWRDGLFGIALSAPEADGYSTMYFHPMTGIHEFSVSTKILKDPALAEKSFHEFKVLGSRGPKGQSSVSFLDKKNGVLFYSLVNLNAVACWRTTNPSYTMESQGRVFMSNVTMVFPNDIKVDANNNLWLSICFGKLRNPPISTHYGFLLNESLRYPAVTICRNPPFKTELFRKYGFLNDEIAYATTWKTFKYNQFSLNEFFNDVTFNLSEIASIVALDKFKTNLKISSTMTLTYGQCFTVTPKSDSKKWGNKYGYYFYLGSLKNTTTSQLGFHIFIHEEKEIFSGTFPIFLSVLLVFCFVEKVSDDLFQEYMYIATGDSIQVNLKQNIFNQLPNGNCNSSSKYSKSVCIEDNANYIISKYVNCQTPWIPNKSLPECSNYDQVQAIVTNSTSSLYLQDVLQKSRCVRKCKTTLYLPLLQTIREIHPNFWSLKIYYSSNLITQMEEVIGYDWNNLISDLGGSLGFLLGLSVFGSIGLLEQLISITIKKRHLTKKTQQESVRVDEKKIAKYIRKTQSGTFSTAAFDEVLNAILNDGRKIRELARAFGIHEATLKQKLKMKNLTKECKSESLSKALLFSSVQEQEIKMTLSAENLNRLERVVSPTRTHIPQGTPQEMTTPPRMTTQSSRRKSESPRPSTSKQSPLPKQNLPDKRPHVSISHISPVPVPNKQVKRKYGRQKQHSEILTSTPLKESLEKKDDKKKEKLAKLQESKKNLLDKYLMMTRML</sequence>
<evidence type="ECO:0000313" key="20">
    <source>
        <dbReference type="Proteomes" id="UP001353858"/>
    </source>
</evidence>
<comment type="similarity">
    <text evidence="4">Belongs to the major royal jelly protein family.</text>
</comment>
<evidence type="ECO:0000256" key="11">
    <source>
        <dbReference type="ARBA" id="ARBA00023053"/>
    </source>
</evidence>
<keyword evidence="12 16" id="KW-0406">Ion transport</keyword>
<evidence type="ECO:0000256" key="18">
    <source>
        <dbReference type="SAM" id="SignalP"/>
    </source>
</evidence>
<evidence type="ECO:0000256" key="17">
    <source>
        <dbReference type="SAM" id="MobiDB-lite"/>
    </source>
</evidence>
<evidence type="ECO:0000256" key="16">
    <source>
        <dbReference type="RuleBase" id="RU000679"/>
    </source>
</evidence>
<keyword evidence="5 16" id="KW-0813">Transport</keyword>
<dbReference type="PRINTS" id="PR01366">
    <property type="entry name" value="ROYALJELLY"/>
</dbReference>
<keyword evidence="13" id="KW-0472">Membrane</keyword>
<dbReference type="EMBL" id="JARPUR010000006">
    <property type="protein sequence ID" value="KAK4873781.1"/>
    <property type="molecule type" value="Genomic_DNA"/>
</dbReference>
<feature type="compositionally biased region" description="Basic and acidic residues" evidence="17">
    <location>
        <begin position="927"/>
        <end position="941"/>
    </location>
</feature>
<dbReference type="InterPro" id="IPR001873">
    <property type="entry name" value="ENaC"/>
</dbReference>
<keyword evidence="14 16" id="KW-0739">Sodium transport</keyword>
<keyword evidence="15 16" id="KW-0407">Ion channel</keyword>
<proteinExistence type="inferred from homology"/>
<keyword evidence="9 18" id="KW-0732">Signal</keyword>
<feature type="region of interest" description="Disordered" evidence="17">
    <location>
        <begin position="836"/>
        <end position="941"/>
    </location>
</feature>
<evidence type="ECO:0000256" key="13">
    <source>
        <dbReference type="ARBA" id="ARBA00023136"/>
    </source>
</evidence>
<dbReference type="PANTHER" id="PTHR10009">
    <property type="entry name" value="PROTEIN YELLOW-RELATED"/>
    <property type="match status" value="1"/>
</dbReference>
<reference evidence="20" key="1">
    <citation type="submission" date="2023-01" db="EMBL/GenBank/DDBJ databases">
        <title>Key to firefly adult light organ development and bioluminescence: homeobox transcription factors regulate luciferase expression and transportation to peroxisome.</title>
        <authorList>
            <person name="Fu X."/>
        </authorList>
    </citation>
    <scope>NUCLEOTIDE SEQUENCE [LARGE SCALE GENOMIC DNA]</scope>
</reference>
<keyword evidence="11" id="KW-0915">Sodium</keyword>
<evidence type="ECO:0000256" key="14">
    <source>
        <dbReference type="ARBA" id="ARBA00023201"/>
    </source>
</evidence>
<dbReference type="Gene3D" id="2.120.10.30">
    <property type="entry name" value="TolB, C-terminal domain"/>
    <property type="match status" value="1"/>
</dbReference>
<evidence type="ECO:0000256" key="12">
    <source>
        <dbReference type="ARBA" id="ARBA00023065"/>
    </source>
</evidence>
<evidence type="ECO:0000256" key="5">
    <source>
        <dbReference type="ARBA" id="ARBA00022448"/>
    </source>
</evidence>
<keyword evidence="10" id="KW-1133">Transmembrane helix</keyword>
<dbReference type="GO" id="GO:0005272">
    <property type="term" value="F:sodium channel activity"/>
    <property type="evidence" value="ECO:0007669"/>
    <property type="project" value="UniProtKB-KW"/>
</dbReference>
<organism evidence="19 20">
    <name type="scientific">Aquatica leii</name>
    <dbReference type="NCBI Taxonomy" id="1421715"/>
    <lineage>
        <taxon>Eukaryota</taxon>
        <taxon>Metazoa</taxon>
        <taxon>Ecdysozoa</taxon>
        <taxon>Arthropoda</taxon>
        <taxon>Hexapoda</taxon>
        <taxon>Insecta</taxon>
        <taxon>Pterygota</taxon>
        <taxon>Neoptera</taxon>
        <taxon>Endopterygota</taxon>
        <taxon>Coleoptera</taxon>
        <taxon>Polyphaga</taxon>
        <taxon>Elateriformia</taxon>
        <taxon>Elateroidea</taxon>
        <taxon>Lampyridae</taxon>
        <taxon>Luciolinae</taxon>
        <taxon>Aquatica</taxon>
    </lineage>
</organism>
<evidence type="ECO:0000256" key="10">
    <source>
        <dbReference type="ARBA" id="ARBA00022989"/>
    </source>
</evidence>
<keyword evidence="8 16" id="KW-0812">Transmembrane</keyword>
<comment type="subcellular location">
    <subcellularLocation>
        <location evidence="1">Membrane</location>
        <topology evidence="1">Multi-pass membrane protein</topology>
    </subcellularLocation>
    <subcellularLocation>
        <location evidence="2">Secreted</location>
    </subcellularLocation>
</comment>
<dbReference type="GO" id="GO:0016020">
    <property type="term" value="C:membrane"/>
    <property type="evidence" value="ECO:0007669"/>
    <property type="project" value="UniProtKB-SubCell"/>
</dbReference>
<dbReference type="Gene3D" id="1.10.287.770">
    <property type="entry name" value="YojJ-like"/>
    <property type="match status" value="1"/>
</dbReference>
<dbReference type="PANTHER" id="PTHR10009:SF12">
    <property type="entry name" value="LD43175P"/>
    <property type="match status" value="1"/>
</dbReference>
<evidence type="ECO:0000256" key="1">
    <source>
        <dbReference type="ARBA" id="ARBA00004141"/>
    </source>
</evidence>